<dbReference type="Pfam" id="PF25021">
    <property type="entry name" value="TEN_NHL"/>
    <property type="match status" value="1"/>
</dbReference>
<dbReference type="PROSITE" id="PS51125">
    <property type="entry name" value="NHL"/>
    <property type="match status" value="2"/>
</dbReference>
<feature type="chain" id="PRO_5022866662" description="IPT/TIG domain-containing protein" evidence="3">
    <location>
        <begin position="23"/>
        <end position="442"/>
    </location>
</feature>
<feature type="domain" description="IPT/TIG" evidence="4">
    <location>
        <begin position="41"/>
        <end position="121"/>
    </location>
</feature>
<dbReference type="Gene3D" id="2.60.40.10">
    <property type="entry name" value="Immunoglobulins"/>
    <property type="match status" value="1"/>
</dbReference>
<feature type="signal peptide" evidence="3">
    <location>
        <begin position="1"/>
        <end position="22"/>
    </location>
</feature>
<dbReference type="RefSeq" id="WP_147743944.1">
    <property type="nucleotide sequence ID" value="NZ_VRUR01000002.1"/>
</dbReference>
<protein>
    <recommendedName>
        <fullName evidence="4">IPT/TIG domain-containing protein</fullName>
    </recommendedName>
</protein>
<name>A0A5C8V0R3_9FLAO</name>
<dbReference type="Pfam" id="PF01833">
    <property type="entry name" value="TIG"/>
    <property type="match status" value="1"/>
</dbReference>
<keyword evidence="1" id="KW-0677">Repeat</keyword>
<dbReference type="AlphaFoldDB" id="A0A5C8V0R3"/>
<dbReference type="InterPro" id="IPR056822">
    <property type="entry name" value="TEN_NHL"/>
</dbReference>
<dbReference type="InterPro" id="IPR002909">
    <property type="entry name" value="IPT_dom"/>
</dbReference>
<dbReference type="Proteomes" id="UP000321456">
    <property type="component" value="Unassembled WGS sequence"/>
</dbReference>
<feature type="repeat" description="NHL" evidence="2">
    <location>
        <begin position="305"/>
        <end position="336"/>
    </location>
</feature>
<dbReference type="InterPro" id="IPR013783">
    <property type="entry name" value="Ig-like_fold"/>
</dbReference>
<evidence type="ECO:0000259" key="4">
    <source>
        <dbReference type="SMART" id="SM00429"/>
    </source>
</evidence>
<dbReference type="CDD" id="cd14953">
    <property type="entry name" value="NHL_like_1"/>
    <property type="match status" value="1"/>
</dbReference>
<evidence type="ECO:0000256" key="1">
    <source>
        <dbReference type="ARBA" id="ARBA00022737"/>
    </source>
</evidence>
<evidence type="ECO:0000256" key="3">
    <source>
        <dbReference type="SAM" id="SignalP"/>
    </source>
</evidence>
<feature type="repeat" description="NHL" evidence="2">
    <location>
        <begin position="202"/>
        <end position="230"/>
    </location>
</feature>
<dbReference type="SUPFAM" id="SSF81296">
    <property type="entry name" value="E set domains"/>
    <property type="match status" value="1"/>
</dbReference>
<dbReference type="InterPro" id="IPR011042">
    <property type="entry name" value="6-blade_b-propeller_TolB-like"/>
</dbReference>
<dbReference type="PANTHER" id="PTHR13833">
    <property type="match status" value="1"/>
</dbReference>
<dbReference type="InterPro" id="IPR014756">
    <property type="entry name" value="Ig_E-set"/>
</dbReference>
<dbReference type="SMART" id="SM00429">
    <property type="entry name" value="IPT"/>
    <property type="match status" value="1"/>
</dbReference>
<keyword evidence="6" id="KW-1185">Reference proteome</keyword>
<proteinExistence type="predicted"/>
<keyword evidence="3" id="KW-0732">Signal</keyword>
<dbReference type="EMBL" id="VRUR01000002">
    <property type="protein sequence ID" value="TXN35210.1"/>
    <property type="molecule type" value="Genomic_DNA"/>
</dbReference>
<dbReference type="PROSITE" id="PS51257">
    <property type="entry name" value="PROKAR_LIPOPROTEIN"/>
    <property type="match status" value="1"/>
</dbReference>
<dbReference type="Gene3D" id="2.120.10.30">
    <property type="entry name" value="TolB, C-terminal domain"/>
    <property type="match status" value="3"/>
</dbReference>
<organism evidence="5 6">
    <name type="scientific">Flagellimonas hymeniacidonis</name>
    <dbReference type="NCBI Taxonomy" id="2603628"/>
    <lineage>
        <taxon>Bacteria</taxon>
        <taxon>Pseudomonadati</taxon>
        <taxon>Bacteroidota</taxon>
        <taxon>Flavobacteriia</taxon>
        <taxon>Flavobacteriales</taxon>
        <taxon>Flavobacteriaceae</taxon>
        <taxon>Flagellimonas</taxon>
    </lineage>
</organism>
<reference evidence="5 6" key="1">
    <citation type="submission" date="2019-08" db="EMBL/GenBank/DDBJ databases">
        <title>Professor.</title>
        <authorList>
            <person name="Park J.S."/>
        </authorList>
    </citation>
    <scope>NUCLEOTIDE SEQUENCE [LARGE SCALE GENOMIC DNA]</scope>
    <source>
        <strain evidence="5 6">176CP5-101</strain>
    </source>
</reference>
<sequence length="442" mass="47633">MKNSIIKISSLLLMVIVMYSCSKDSDSEIEAIEPPIEVSTDPSLGVISPLTGPQKTEVTINGSNFGTDISKVTVFFNEKEAIVESVTDTKIVTEVPTRAFTGTIKVFIDDTELIGPEFTYVISGRRVSTFAGGLEGMNDGVGLSAKFRRPKHGVFDDEGNLYVTDSENYRIRKITPHKVVSTFSGGTRGFEDGDATTAKYEYPTGITIDNDGNLYVTDASKHAIRKITPEGIVTTLAGNGSEGDADGTGEDAQFYWPQDIAFRNGLLYVADMNNNSIRKVTLNGEVTTLAGGNQGDSDGQGINAQFKVPHGIATDAQGNIYVADTGNDKIKKVTPQGLVTTIAGTIAGYEDGVSTQARFNNPTDIIIDDMGTLFIVDRYNYKIRSMSSDGTVTTIAGLGIGDVDGLTTQAKFRYPNGIVQDTEGIIYVMDSENHKIKTIKEE</sequence>
<gene>
    <name evidence="5" type="ORF">FVB32_11515</name>
</gene>
<dbReference type="SUPFAM" id="SSF101898">
    <property type="entry name" value="NHL repeat"/>
    <property type="match status" value="1"/>
</dbReference>
<dbReference type="CDD" id="cd00603">
    <property type="entry name" value="IPT_PCSR"/>
    <property type="match status" value="1"/>
</dbReference>
<evidence type="ECO:0000313" key="5">
    <source>
        <dbReference type="EMBL" id="TXN35210.1"/>
    </source>
</evidence>
<evidence type="ECO:0000256" key="2">
    <source>
        <dbReference type="PROSITE-ProRule" id="PRU00504"/>
    </source>
</evidence>
<dbReference type="PANTHER" id="PTHR13833:SF71">
    <property type="entry name" value="NHL DOMAIN-CONTAINING PROTEIN"/>
    <property type="match status" value="1"/>
</dbReference>
<evidence type="ECO:0000313" key="6">
    <source>
        <dbReference type="Proteomes" id="UP000321456"/>
    </source>
</evidence>
<comment type="caution">
    <text evidence="5">The sequence shown here is derived from an EMBL/GenBank/DDBJ whole genome shotgun (WGS) entry which is preliminary data.</text>
</comment>
<accession>A0A5C8V0R3</accession>
<dbReference type="InterPro" id="IPR001258">
    <property type="entry name" value="NHL_repeat"/>
</dbReference>
<dbReference type="Pfam" id="PF01436">
    <property type="entry name" value="NHL"/>
    <property type="match status" value="2"/>
</dbReference>